<dbReference type="SUPFAM" id="SSF82282">
    <property type="entry name" value="Homocysteine S-methyltransferase"/>
    <property type="match status" value="1"/>
</dbReference>
<keyword evidence="3 4" id="KW-0862">Zinc</keyword>
<dbReference type="InterPro" id="IPR036589">
    <property type="entry name" value="HCY_dom_sf"/>
</dbReference>
<reference evidence="6 7" key="1">
    <citation type="submission" date="2019-03" db="EMBL/GenBank/DDBJ databases">
        <title>Genomic Encyclopedia of Type Strains, Phase IV (KMG-IV): sequencing the most valuable type-strain genomes for metagenomic binning, comparative biology and taxonomic classification.</title>
        <authorList>
            <person name="Goeker M."/>
        </authorList>
    </citation>
    <scope>NUCLEOTIDE SEQUENCE [LARGE SCALE GENOMIC DNA]</scope>
    <source>
        <strain evidence="6 7">DSM 15534</strain>
    </source>
</reference>
<name>A0A4R1FXH8_9PAST</name>
<gene>
    <name evidence="6" type="ORF">EV694_0880</name>
</gene>
<proteinExistence type="predicted"/>
<comment type="caution">
    <text evidence="6">The sequence shown here is derived from an EMBL/GenBank/DDBJ whole genome shotgun (WGS) entry which is preliminary data.</text>
</comment>
<dbReference type="OrthoDB" id="9803687at2"/>
<dbReference type="GO" id="GO:0008168">
    <property type="term" value="F:methyltransferase activity"/>
    <property type="evidence" value="ECO:0007669"/>
    <property type="project" value="UniProtKB-UniRule"/>
</dbReference>
<evidence type="ECO:0000256" key="4">
    <source>
        <dbReference type="PROSITE-ProRule" id="PRU00333"/>
    </source>
</evidence>
<dbReference type="Pfam" id="PF02574">
    <property type="entry name" value="S-methyl_trans"/>
    <property type="match status" value="1"/>
</dbReference>
<dbReference type="PANTHER" id="PTHR11103:SF18">
    <property type="entry name" value="SLR1189 PROTEIN"/>
    <property type="match status" value="1"/>
</dbReference>
<evidence type="ECO:0000256" key="3">
    <source>
        <dbReference type="PIRSR" id="PIRSR037505-2"/>
    </source>
</evidence>
<dbReference type="InterPro" id="IPR003726">
    <property type="entry name" value="HCY_dom"/>
</dbReference>
<dbReference type="AlphaFoldDB" id="A0A4R1FXH8"/>
<dbReference type="PANTHER" id="PTHR11103">
    <property type="entry name" value="SLR1189 PROTEIN"/>
    <property type="match status" value="1"/>
</dbReference>
<keyword evidence="2 4" id="KW-0808">Transferase</keyword>
<dbReference type="GO" id="GO:0032259">
    <property type="term" value="P:methylation"/>
    <property type="evidence" value="ECO:0007669"/>
    <property type="project" value="UniProtKB-KW"/>
</dbReference>
<feature type="binding site" evidence="3 4">
    <location>
        <position position="280"/>
    </location>
    <ligand>
        <name>Zn(2+)</name>
        <dbReference type="ChEBI" id="CHEBI:29105"/>
    </ligand>
</feature>
<evidence type="ECO:0000256" key="1">
    <source>
        <dbReference type="ARBA" id="ARBA00022603"/>
    </source>
</evidence>
<dbReference type="PROSITE" id="PS50970">
    <property type="entry name" value="HCY"/>
    <property type="match status" value="1"/>
</dbReference>
<feature type="domain" description="Hcy-binding" evidence="5">
    <location>
        <begin position="1"/>
        <end position="294"/>
    </location>
</feature>
<keyword evidence="1 4" id="KW-0489">Methyltransferase</keyword>
<dbReference type="GO" id="GO:0008270">
    <property type="term" value="F:zinc ion binding"/>
    <property type="evidence" value="ECO:0007669"/>
    <property type="project" value="InterPro"/>
</dbReference>
<dbReference type="Proteomes" id="UP000294702">
    <property type="component" value="Unassembled WGS sequence"/>
</dbReference>
<dbReference type="RefSeq" id="WP_132689747.1">
    <property type="nucleotide sequence ID" value="NZ_SMFT01000002.1"/>
</dbReference>
<comment type="cofactor">
    <cofactor evidence="3">
        <name>Zn(2+)</name>
        <dbReference type="ChEBI" id="CHEBI:29105"/>
    </cofactor>
    <text evidence="3">Binds 1 zinc ion per subunit.</text>
</comment>
<dbReference type="EMBL" id="SMFT01000002">
    <property type="protein sequence ID" value="TCJ98474.1"/>
    <property type="molecule type" value="Genomic_DNA"/>
</dbReference>
<keyword evidence="7" id="KW-1185">Reference proteome</keyword>
<dbReference type="InterPro" id="IPR017226">
    <property type="entry name" value="BHMT-like"/>
</dbReference>
<evidence type="ECO:0000313" key="7">
    <source>
        <dbReference type="Proteomes" id="UP000294702"/>
    </source>
</evidence>
<accession>A0A4R1FXH8</accession>
<dbReference type="Gene3D" id="3.20.20.330">
    <property type="entry name" value="Homocysteine-binding-like domain"/>
    <property type="match status" value="1"/>
</dbReference>
<protein>
    <submittedName>
        <fullName evidence="6">Homocysteine S-methyltransferase</fullName>
    </submittedName>
</protein>
<evidence type="ECO:0000259" key="5">
    <source>
        <dbReference type="PROSITE" id="PS50970"/>
    </source>
</evidence>
<sequence>MIILDGGMGRELARRGAPFKQPEWSALALWQQPQAITQVHQDFIESGAQVITTNSYAVVPFHIGEQRFQQQGEQLCALAGQLAQQAVVQSGKAVNIAGSLPPLFGSYRADLFQADKMAEIARPIIQGLAPYVDIWLCETQSAIIEPTMIKPLLPKDQRPFWVSFTLQDEQVGTTPCLRSGESVELAVNKMIELGVDAILFNCCQPEVIGAALQVAKQQLIAHKATTIQLGAYANAFPPQPKNATANDGLDEIRQDLNPSDYLSWAKQWQQLGASIIGGCCGIGPQHIQVLAEAIRK</sequence>
<evidence type="ECO:0000256" key="2">
    <source>
        <dbReference type="ARBA" id="ARBA00022679"/>
    </source>
</evidence>
<evidence type="ECO:0000313" key="6">
    <source>
        <dbReference type="EMBL" id="TCJ98474.1"/>
    </source>
</evidence>
<dbReference type="PIRSF" id="PIRSF037505">
    <property type="entry name" value="Betaine_HMT"/>
    <property type="match status" value="1"/>
</dbReference>
<feature type="binding site" evidence="3 4">
    <location>
        <position position="279"/>
    </location>
    <ligand>
        <name>Zn(2+)</name>
        <dbReference type="ChEBI" id="CHEBI:29105"/>
    </ligand>
</feature>
<keyword evidence="3 4" id="KW-0479">Metal-binding</keyword>
<dbReference type="GO" id="GO:0009086">
    <property type="term" value="P:methionine biosynthetic process"/>
    <property type="evidence" value="ECO:0007669"/>
    <property type="project" value="InterPro"/>
</dbReference>
<feature type="binding site" evidence="3 4">
    <location>
        <position position="202"/>
    </location>
    <ligand>
        <name>Zn(2+)</name>
        <dbReference type="ChEBI" id="CHEBI:29105"/>
    </ligand>
</feature>
<organism evidence="6 7">
    <name type="scientific">Volucribacter psittacicida</name>
    <dbReference type="NCBI Taxonomy" id="203482"/>
    <lineage>
        <taxon>Bacteria</taxon>
        <taxon>Pseudomonadati</taxon>
        <taxon>Pseudomonadota</taxon>
        <taxon>Gammaproteobacteria</taxon>
        <taxon>Pasteurellales</taxon>
        <taxon>Pasteurellaceae</taxon>
        <taxon>Volucribacter</taxon>
    </lineage>
</organism>